<keyword evidence="2" id="KW-1133">Transmembrane helix</keyword>
<dbReference type="RefSeq" id="WP_094577146.1">
    <property type="nucleotide sequence ID" value="NZ_JBHEEL010000001.1"/>
</dbReference>
<evidence type="ECO:0000256" key="2">
    <source>
        <dbReference type="SAM" id="Phobius"/>
    </source>
</evidence>
<organism evidence="3 4">
    <name type="scientific">Brucella rhizosphaerae</name>
    <dbReference type="NCBI Taxonomy" id="571254"/>
    <lineage>
        <taxon>Bacteria</taxon>
        <taxon>Pseudomonadati</taxon>
        <taxon>Pseudomonadota</taxon>
        <taxon>Alphaproteobacteria</taxon>
        <taxon>Hyphomicrobiales</taxon>
        <taxon>Brucellaceae</taxon>
        <taxon>Brucella/Ochrobactrum group</taxon>
        <taxon>Brucella</taxon>
    </lineage>
</organism>
<keyword evidence="2" id="KW-0472">Membrane</keyword>
<dbReference type="Proteomes" id="UP000216345">
    <property type="component" value="Unassembled WGS sequence"/>
</dbReference>
<gene>
    <name evidence="3" type="ORF">CEV32_0364</name>
</gene>
<name>A0A256FHL8_9HYPH</name>
<dbReference type="AlphaFoldDB" id="A0A256FHL8"/>
<dbReference type="OrthoDB" id="8447651at2"/>
<protein>
    <submittedName>
        <fullName evidence="3">Uncharacterized protein</fullName>
    </submittedName>
</protein>
<dbReference type="EMBL" id="NNRK01000026">
    <property type="protein sequence ID" value="OYR14365.1"/>
    <property type="molecule type" value="Genomic_DNA"/>
</dbReference>
<feature type="region of interest" description="Disordered" evidence="1">
    <location>
        <begin position="1"/>
        <end position="23"/>
    </location>
</feature>
<accession>A0A256FHL8</accession>
<evidence type="ECO:0000256" key="1">
    <source>
        <dbReference type="SAM" id="MobiDB-lite"/>
    </source>
</evidence>
<evidence type="ECO:0000313" key="3">
    <source>
        <dbReference type="EMBL" id="OYR14365.1"/>
    </source>
</evidence>
<keyword evidence="4" id="KW-1185">Reference proteome</keyword>
<sequence length="142" mass="15193">MVQKWNGPKKSKRDKHPNDAVAKSVPVSRSSFFSIHTKLAVMGVTVFVAGLGVSIYINAHDAPENQPNLNEPVGKLASVLKKPAVMQPLPEMPSESMPGISAQQELLVPGDAINVQSIDPIITGPRAYKPRADVGRTASKDS</sequence>
<keyword evidence="2" id="KW-0812">Transmembrane</keyword>
<comment type="caution">
    <text evidence="3">The sequence shown here is derived from an EMBL/GenBank/DDBJ whole genome shotgun (WGS) entry which is preliminary data.</text>
</comment>
<reference evidence="3 4" key="1">
    <citation type="submission" date="2017-07" db="EMBL/GenBank/DDBJ databases">
        <title>Phylogenetic study on the rhizospheric bacterium Ochrobactrum sp. A44.</title>
        <authorList>
            <person name="Krzyzanowska D.M."/>
            <person name="Ossowicki A."/>
            <person name="Rajewska M."/>
            <person name="Maciag T."/>
            <person name="Kaczynski Z."/>
            <person name="Czerwicka M."/>
            <person name="Jafra S."/>
        </authorList>
    </citation>
    <scope>NUCLEOTIDE SEQUENCE [LARGE SCALE GENOMIC DNA]</scope>
    <source>
        <strain evidence="3 4">PR17</strain>
    </source>
</reference>
<proteinExistence type="predicted"/>
<feature type="transmembrane region" description="Helical" evidence="2">
    <location>
        <begin position="39"/>
        <end position="57"/>
    </location>
</feature>
<evidence type="ECO:0000313" key="4">
    <source>
        <dbReference type="Proteomes" id="UP000216345"/>
    </source>
</evidence>